<gene>
    <name evidence="3" type="ORF">AWC12_28590</name>
</gene>
<dbReference type="Pfam" id="PF18702">
    <property type="entry name" value="DUF5642"/>
    <property type="match status" value="1"/>
</dbReference>
<evidence type="ECO:0000313" key="3">
    <source>
        <dbReference type="EMBL" id="ORV81618.1"/>
    </source>
</evidence>
<keyword evidence="1" id="KW-0732">Signal</keyword>
<dbReference type="Proteomes" id="UP000193622">
    <property type="component" value="Unassembled WGS sequence"/>
</dbReference>
<accession>A0A1X1W535</accession>
<dbReference type="EMBL" id="LQPC01000073">
    <property type="protein sequence ID" value="ORV81618.1"/>
    <property type="molecule type" value="Genomic_DNA"/>
</dbReference>
<evidence type="ECO:0000313" key="4">
    <source>
        <dbReference type="Proteomes" id="UP000193622"/>
    </source>
</evidence>
<protein>
    <recommendedName>
        <fullName evidence="2">DUF5642 domain-containing protein</fullName>
    </recommendedName>
</protein>
<feature type="chain" id="PRO_5012936549" description="DUF5642 domain-containing protein" evidence="1">
    <location>
        <begin position="26"/>
        <end position="225"/>
    </location>
</feature>
<evidence type="ECO:0000259" key="2">
    <source>
        <dbReference type="Pfam" id="PF18702"/>
    </source>
</evidence>
<name>A0A1X1W535_MYCIR</name>
<evidence type="ECO:0000256" key="1">
    <source>
        <dbReference type="SAM" id="SignalP"/>
    </source>
</evidence>
<organism evidence="3 4">
    <name type="scientific">Mycolicibacterium iranicum</name>
    <name type="common">Mycobacterium iranicum</name>
    <dbReference type="NCBI Taxonomy" id="912594"/>
    <lineage>
        <taxon>Bacteria</taxon>
        <taxon>Bacillati</taxon>
        <taxon>Actinomycetota</taxon>
        <taxon>Actinomycetes</taxon>
        <taxon>Mycobacteriales</taxon>
        <taxon>Mycobacteriaceae</taxon>
        <taxon>Mycolicibacterium</taxon>
    </lineage>
</organism>
<feature type="domain" description="DUF5642" evidence="2">
    <location>
        <begin position="35"/>
        <end position="222"/>
    </location>
</feature>
<feature type="signal peptide" evidence="1">
    <location>
        <begin position="1"/>
        <end position="25"/>
    </location>
</feature>
<reference evidence="3 4" key="1">
    <citation type="submission" date="2016-01" db="EMBL/GenBank/DDBJ databases">
        <title>The new phylogeny of the genus Mycobacterium.</title>
        <authorList>
            <person name="Tarcisio F."/>
            <person name="Conor M."/>
            <person name="Antonella G."/>
            <person name="Elisabetta G."/>
            <person name="Giulia F.S."/>
            <person name="Sara T."/>
            <person name="Anna F."/>
            <person name="Clotilde B."/>
            <person name="Roberto B."/>
            <person name="Veronica D.S."/>
            <person name="Fabio R."/>
            <person name="Monica P."/>
            <person name="Olivier J."/>
            <person name="Enrico T."/>
            <person name="Nicola S."/>
        </authorList>
    </citation>
    <scope>NUCLEOTIDE SEQUENCE [LARGE SCALE GENOMIC DNA]</scope>
    <source>
        <strain evidence="3 4">DSM 45541</strain>
    </source>
</reference>
<dbReference type="AlphaFoldDB" id="A0A1X1W535"/>
<dbReference type="InterPro" id="IPR041313">
    <property type="entry name" value="DUF5642"/>
</dbReference>
<comment type="caution">
    <text evidence="3">The sequence shown here is derived from an EMBL/GenBank/DDBJ whole genome shotgun (WGS) entry which is preliminary data.</text>
</comment>
<sequence>MSNPRKRLTITMTAVVGLCLSACNASQPDDLSNADIARVAEVKAGFPPPFTVKTVGPAAIDPQFLKAQKLPPGLTFDPADCGTSAGEQTIPEGVKGNMAATTAEGDGMRYIALAVETSEPVPANNPSEQCQKVTFRGQGIGGLVEVVEAPQIEGVDVVGTHRVLQTMTGEGPRTGELYNYVARFGNFIVIVTANPLVVADRPLANVDTQRARDLVTQTVELVKGG</sequence>
<proteinExistence type="predicted"/>
<dbReference type="RefSeq" id="WP_085178267.1">
    <property type="nucleotide sequence ID" value="NZ_LQPC01000073.1"/>
</dbReference>